<keyword evidence="4" id="KW-1185">Reference proteome</keyword>
<reference evidence="4" key="1">
    <citation type="submission" date="2018-06" db="EMBL/GenBank/DDBJ databases">
        <title>Genome assembly of Danube salmon.</title>
        <authorList>
            <person name="Macqueen D.J."/>
            <person name="Gundappa M.K."/>
        </authorList>
    </citation>
    <scope>NUCLEOTIDE SEQUENCE [LARGE SCALE GENOMIC DNA]</scope>
</reference>
<dbReference type="Pfam" id="PF00078">
    <property type="entry name" value="RVT_1"/>
    <property type="match status" value="1"/>
</dbReference>
<dbReference type="Pfam" id="PF03372">
    <property type="entry name" value="Exo_endo_phos"/>
    <property type="match status" value="1"/>
</dbReference>
<dbReference type="GO" id="GO:0003824">
    <property type="term" value="F:catalytic activity"/>
    <property type="evidence" value="ECO:0007669"/>
    <property type="project" value="InterPro"/>
</dbReference>
<name>A0A4W5NFW5_9TELE</name>
<dbReference type="Proteomes" id="UP000314982">
    <property type="component" value="Unassembled WGS sequence"/>
</dbReference>
<dbReference type="SUPFAM" id="SSF56672">
    <property type="entry name" value="DNA/RNA polymerases"/>
    <property type="match status" value="1"/>
</dbReference>
<organism evidence="3 4">
    <name type="scientific">Hucho hucho</name>
    <name type="common">huchen</name>
    <dbReference type="NCBI Taxonomy" id="62062"/>
    <lineage>
        <taxon>Eukaryota</taxon>
        <taxon>Metazoa</taxon>
        <taxon>Chordata</taxon>
        <taxon>Craniata</taxon>
        <taxon>Vertebrata</taxon>
        <taxon>Euteleostomi</taxon>
        <taxon>Actinopterygii</taxon>
        <taxon>Neopterygii</taxon>
        <taxon>Teleostei</taxon>
        <taxon>Protacanthopterygii</taxon>
        <taxon>Salmoniformes</taxon>
        <taxon>Salmonidae</taxon>
        <taxon>Salmoninae</taxon>
        <taxon>Hucho</taxon>
    </lineage>
</organism>
<evidence type="ECO:0000256" key="1">
    <source>
        <dbReference type="SAM" id="SignalP"/>
    </source>
</evidence>
<dbReference type="InterPro" id="IPR005135">
    <property type="entry name" value="Endo/exonuclease/phosphatase"/>
</dbReference>
<protein>
    <recommendedName>
        <fullName evidence="2">Reverse transcriptase domain-containing protein</fullName>
    </recommendedName>
</protein>
<dbReference type="InterPro" id="IPR043502">
    <property type="entry name" value="DNA/RNA_pol_sf"/>
</dbReference>
<feature type="chain" id="PRO_5021337772" description="Reverse transcriptase domain-containing protein" evidence="1">
    <location>
        <begin position="22"/>
        <end position="894"/>
    </location>
</feature>
<reference evidence="3" key="3">
    <citation type="submission" date="2025-09" db="UniProtKB">
        <authorList>
            <consortium name="Ensembl"/>
        </authorList>
    </citation>
    <scope>IDENTIFICATION</scope>
</reference>
<keyword evidence="1" id="KW-0732">Signal</keyword>
<dbReference type="SUPFAM" id="SSF56219">
    <property type="entry name" value="DNase I-like"/>
    <property type="match status" value="1"/>
</dbReference>
<reference evidence="3" key="2">
    <citation type="submission" date="2025-08" db="UniProtKB">
        <authorList>
            <consortium name="Ensembl"/>
        </authorList>
    </citation>
    <scope>IDENTIFICATION</scope>
</reference>
<sequence>MRIYFLLFFGMVNFMSINANGLRTMEKFESIVKMKNCDILCIQETHWDNACILEVKKIWRDFIFVNNGRGNSSGVAILLRKDVVDNVTHIYNDNNGRILVLEFEYMGMVFRIINIYAPNDEIERKDLFLDLGKWCEGKCIVVGDFNVKMDRLDMTRGAIFRSDTSRGVLKKMMFEKEVIDMWREENVDKREFSRRQVVLGELKQSRIDLVLVKEDLRDFLKDIKYVFTTFSDHAALTFSVGLDKERIGGGIWCMNAGYLREEEYEKQLKSLIEYEMEEKHKENDKCKWWENVKEKIKVFSIRYARKKRFRMKREENVLRAKLNEEMRKCDNEPNYNIEKFLELKAKLSKYEIDKCKGAILRSKAKYVLEGEKCTSFFLRLEKHKQRKTYIREIENVKGEVVNDYVEILETVQNFYKDLFKKGDVDEGCMREILDSVDVKIDVADKQMCDGNITVNEVKDAIKELQVNKSPGVDGIIAEFYKIYGSLLAPILLEVYQYMEENNRVSESMVTGLITILYKNKGSKLKLENYRPISVLNSDYKILAKILANRMKKVLNDIIAPTQNYSVPGRDIADTINTIRDVINKMNRDKIGGIVLNVDLNKAFDRVEHDFMFRVMEKYGFGNRIIGWIKLLYKKATSRVKCNGVLTDSFIIERSVRQGCPISALLFVLSVEPLAAFLKKDKSINCVQIPQGGFSLIHQYADDTTITVRDEESVKRVIDCFKVYGKASGAKVNMDKSIVMYIGKTNEGNFNFKEVKDYFKVLGVFLGVKDKEARDLTWSGVINKVRKVVNMWRGRSLRLKGKVIVINSLLMSVFIYVMNVLDMPEWVLSELNKILVDFLWDGKGVKIAFKTLIADYEEGGLKLVDLRVRKIAIRVKMVRKYLYDELDYGWKKFFK</sequence>
<dbReference type="AlphaFoldDB" id="A0A4W5NFW5"/>
<accession>A0A4W5NFW5</accession>
<dbReference type="InterPro" id="IPR036691">
    <property type="entry name" value="Endo/exonu/phosph_ase_sf"/>
</dbReference>
<dbReference type="Ensembl" id="ENSHHUT00000052559.1">
    <property type="protein sequence ID" value="ENSHHUP00000050756.1"/>
    <property type="gene ID" value="ENSHHUG00000030611.1"/>
</dbReference>
<evidence type="ECO:0000259" key="2">
    <source>
        <dbReference type="PROSITE" id="PS50878"/>
    </source>
</evidence>
<evidence type="ECO:0000313" key="3">
    <source>
        <dbReference type="Ensembl" id="ENSHHUP00000050756.1"/>
    </source>
</evidence>
<dbReference type="Gene3D" id="3.60.10.10">
    <property type="entry name" value="Endonuclease/exonuclease/phosphatase"/>
    <property type="match status" value="1"/>
</dbReference>
<dbReference type="CDD" id="cd09076">
    <property type="entry name" value="L1-EN"/>
    <property type="match status" value="1"/>
</dbReference>
<dbReference type="InterPro" id="IPR000477">
    <property type="entry name" value="RT_dom"/>
</dbReference>
<dbReference type="CDD" id="cd01650">
    <property type="entry name" value="RT_nLTR_like"/>
    <property type="match status" value="1"/>
</dbReference>
<dbReference type="PANTHER" id="PTHR31635:SF196">
    <property type="entry name" value="REVERSE TRANSCRIPTASE DOMAIN-CONTAINING PROTEIN-RELATED"/>
    <property type="match status" value="1"/>
</dbReference>
<dbReference type="GeneTree" id="ENSGT00940000176278"/>
<feature type="domain" description="Reverse transcriptase" evidence="2">
    <location>
        <begin position="497"/>
        <end position="765"/>
    </location>
</feature>
<feature type="signal peptide" evidence="1">
    <location>
        <begin position="1"/>
        <end position="21"/>
    </location>
</feature>
<evidence type="ECO:0000313" key="4">
    <source>
        <dbReference type="Proteomes" id="UP000314982"/>
    </source>
</evidence>
<dbReference type="STRING" id="62062.ENSHHUP00000050756"/>
<proteinExistence type="predicted"/>
<dbReference type="PANTHER" id="PTHR31635">
    <property type="entry name" value="REVERSE TRANSCRIPTASE DOMAIN-CONTAINING PROTEIN-RELATED"/>
    <property type="match status" value="1"/>
</dbReference>
<dbReference type="PROSITE" id="PS50878">
    <property type="entry name" value="RT_POL"/>
    <property type="match status" value="1"/>
</dbReference>